<accession>A0A172JIC6</accession>
<name>A0A172JIC6_BPPB1</name>
<protein>
    <submittedName>
        <fullName evidence="1">Uncharacterized protein</fullName>
    </submittedName>
</protein>
<dbReference type="GeneID" id="29058936"/>
<proteinExistence type="predicted"/>
<reference evidence="1 2" key="1">
    <citation type="journal article" date="2016" name="Virology">
        <title>The genome of AR9, a giant transducing Bacillus phage encoding two multisubunit RNA polymerases.</title>
        <authorList>
            <person name="Lavysh D."/>
            <person name="Sokolova M."/>
            <person name="Minakhin L."/>
            <person name="Yakunina M."/>
            <person name="Artamonova T."/>
            <person name="Kozyavkin S."/>
            <person name="Makarova K.S."/>
            <person name="Koonin E.V."/>
            <person name="Severinov K."/>
        </authorList>
    </citation>
    <scope>NUCLEOTIDE SEQUENCE [LARGE SCALE GENOMIC DNA]</scope>
</reference>
<dbReference type="Proteomes" id="UP000202618">
    <property type="component" value="Segment"/>
</dbReference>
<dbReference type="RefSeq" id="YP_009283122.1">
    <property type="nucleotide sequence ID" value="NC_031039.1"/>
</dbReference>
<organism evidence="1 2">
    <name type="scientific">Bacillus phage AR9</name>
    <dbReference type="NCBI Taxonomy" id="1815509"/>
    <lineage>
        <taxon>Viruses</taxon>
        <taxon>Duplodnaviria</taxon>
        <taxon>Heunggongvirae</taxon>
        <taxon>Uroviricota</taxon>
        <taxon>Caudoviricetes</taxon>
        <taxon>Takahashivirus</taxon>
        <taxon>Bacillus phage PBS1</taxon>
    </lineage>
</organism>
<sequence length="396" mass="45834">MDASYLIEGFVAIDGIDNPIVLDSMFRSIEIINDYDNNVFPILRLNVELDFESYYLIQKNDSCKFSITIKKYKHENLESNDTTIFTYYMKNKIFIPVDKDISPINMPEGLNSVTDQIPSLRTTFLLMSEEDLSNNKRLVNTVLKDSDIESTILYLAQKFPSKPIIFEKPDNQIIYDQIILPPNNIIRSMKYLDTVYGIYNYGLRIFLDFNAYYIINKHDNSNLPVLEGKYKNTHIKVVSDTAEGDSLFYNDTVTESGDFYSAKVHISNIKFINYSDSRKEFLGTHNIIISQSNSDIVRNDYGTNEIKTRVYYNRYNNKHKEKEIVTNSKKGIFLTCTLDAIDIDAISCNNQFYFNFAANNYSNYSGEYHILKSSSIFNVGSNGYSDLQAKLYFKKK</sequence>
<evidence type="ECO:0000313" key="1">
    <source>
        <dbReference type="EMBL" id="AMS01302.1"/>
    </source>
</evidence>
<evidence type="ECO:0000313" key="2">
    <source>
        <dbReference type="Proteomes" id="UP000202618"/>
    </source>
</evidence>
<dbReference type="KEGG" id="vg:29058936"/>
<gene>
    <name evidence="1" type="ORF">AR9_g218</name>
</gene>
<dbReference type="EMBL" id="KU878088">
    <property type="protein sequence ID" value="AMS01302.1"/>
    <property type="molecule type" value="Genomic_DNA"/>
</dbReference>